<protein>
    <recommendedName>
        <fullName evidence="2">Chorein N-terminal domain-containing protein</fullName>
    </recommendedName>
</protein>
<dbReference type="EMBL" id="MN175499">
    <property type="protein sequence ID" value="QID05910.1"/>
    <property type="molecule type" value="Genomic_DNA"/>
</dbReference>
<accession>A0A6G6ABW8</accession>
<organism evidence="1">
    <name type="scientific">Borely moumouvirus</name>
    <dbReference type="NCBI Taxonomy" id="2712067"/>
    <lineage>
        <taxon>Viruses</taxon>
        <taxon>Varidnaviria</taxon>
        <taxon>Bamfordvirae</taxon>
        <taxon>Nucleocytoviricota</taxon>
        <taxon>Megaviricetes</taxon>
        <taxon>Imitervirales</taxon>
        <taxon>Mimiviridae</taxon>
        <taxon>Megamimivirinae</taxon>
        <taxon>Moumouvirus</taxon>
    </lineage>
</organism>
<name>A0A6G6ABW8_9VIRU</name>
<evidence type="ECO:0000313" key="1">
    <source>
        <dbReference type="EMBL" id="QID05910.1"/>
    </source>
</evidence>
<sequence>MEWLKNICLMPIRLGLDKTNILAMNLITMVFNIYGKKILKTESDKIIDYHQCIGDFDIFHLYPLYFKESEYDFFSNYFKIKNGVINGLLLEFPWKSMLQDNTKIKINDIYVEINMFDFNSSITKSLFESQNSYLQNNIVEDNEITEVYHGIDNMLKKYFSGISVEISSIKLVLIDHFIIYLNDCNYHNNCLKINNLVIHSYLNEEKILLQVKNIQINKNKDEYDISLQSLIFSFHFLDHLPILKIIPDSNKINYTNFKITLKIFELIFDKLILKNLTAEINIGPTFSTIIKDISSISIDNTLLINFNKISEKNNLMEIYENKCVFNTQIKCKISNFKLLNIWFNETKKFVHGIEKKFIFNESNTPSKIFNLDNIKLLVLYGDDIWQIDAKNIIFDEIIFACDIKYLHQNIMGKCEKILIDNNSYKIINIFAKSEEFLSKSKTIIIKTVSGINIDVFDLDCNNIISLGKYILSLINLFTYPKNNDPINELENKPKNILSFHNSKIYHEYEKNNYALIIHKIDISLTEKYAQDIFFDLLINNYLVSRISASKLSSEFLEIKSIKIFLDIDIIDILANLLGLIIPENNDNMYITQNLPEDVLDKLQNALENSIFSRNMDCLEEKTNEITKSIMEKNVNMIENPIIRILSESLINLDSLLVCEYSGQKNNFNIKKKIQIESCHVYLHHKLSNINTKTISSAFMCLILKNIRGTYSLNENITQKYKFYSEKIAIVDINSRDPCWKYFLKFTGNNAVMFDISKYKDTIKINININPFCLNIREETLIKLLSFFSNISIKTVNDTPIFIEKFSMNEINTKINYYPIMLEKIDAGTNNLFIKNYNLIVPAHVIKNVDGFNKLGLLIKNNLEKVINPNNVVQFVPNIKLVKPYAMPINNLILMINKYFNSSSNKKKLRKITKNINQNTTSLSNLILLKLKNIFYGIK</sequence>
<proteinExistence type="predicted"/>
<evidence type="ECO:0008006" key="2">
    <source>
        <dbReference type="Google" id="ProtNLM"/>
    </source>
</evidence>
<reference evidence="1" key="1">
    <citation type="submission" date="2019-07" db="EMBL/GenBank/DDBJ databases">
        <title>The discovery of a new lineage B mimivirus raises questions about particles surface fibrils.</title>
        <authorList>
            <person name="Silva L.K.S."/>
            <person name="Rodrigues R.A.L."/>
            <person name="Andrade A.C.S.P."/>
            <person name="Hikida H."/>
            <person name="Andreani J."/>
            <person name="Levasseur A."/>
            <person name="La Scola B."/>
            <person name="Abrahao J.S."/>
        </authorList>
    </citation>
    <scope>NUCLEOTIDE SEQUENCE</scope>
    <source>
        <strain evidence="1">B60</strain>
    </source>
</reference>